<sequence>MGIRATHQNKGYHIQGGCAMTGNNRVYVTGSLLRRLKRDRDALGDIIRVVDDGTHRHTPSDVVLGNIKAILRRRRETR</sequence>
<organism evidence="1 2">
    <name type="scientific">Mycobacterium phage Muddy</name>
    <dbReference type="NCBI Taxonomy" id="1340829"/>
    <lineage>
        <taxon>Viruses</taxon>
        <taxon>Duplodnaviria</taxon>
        <taxon>Heunggongvirae</taxon>
        <taxon>Uroviricota</taxon>
        <taxon>Caudoviricetes</taxon>
        <taxon>Mapvirus</taxon>
        <taxon>Mapvirus muddy</taxon>
    </lineage>
</organism>
<dbReference type="Proteomes" id="UP000015553">
    <property type="component" value="Segment"/>
</dbReference>
<protein>
    <submittedName>
        <fullName evidence="1">Uncharacterized protein</fullName>
    </submittedName>
</protein>
<gene>
    <name evidence="1" type="primary">70</name>
    <name evidence="1" type="ORF">PBI_MUDDY_70</name>
</gene>
<accession>A0ACD4QAD5</accession>
<keyword evidence="2" id="KW-1185">Reference proteome</keyword>
<evidence type="ECO:0000313" key="2">
    <source>
        <dbReference type="Proteomes" id="UP000015553"/>
    </source>
</evidence>
<dbReference type="EMBL" id="KF024728">
    <property type="protein sequence ID" value="WEV84114.1"/>
    <property type="molecule type" value="Genomic_DNA"/>
</dbReference>
<reference evidence="1" key="1">
    <citation type="submission" date="2013-05" db="EMBL/GenBank/DDBJ databases">
        <authorList>
            <person name="Govender V.S."/>
            <person name="Mchunu L.V."/>
            <person name="Naicker R.N."/>
            <person name="Sha K.I."/>
            <person name="Zinyembe F."/>
            <person name="Pillay B."/>
            <person name="Larsen M.H."/>
            <person name="Rubin E.J."/>
            <person name="Kasprowicz V.O."/>
            <person name="Bishai W.R."/>
            <person name="Bowman C.A."/>
            <person name="Russell D.A."/>
            <person name="Jacobs-Sera D."/>
            <person name="Hendrix R.W."/>
            <person name="Hatfull G.F."/>
        </authorList>
    </citation>
    <scope>NUCLEOTIDE SEQUENCE</scope>
</reference>
<proteinExistence type="predicted"/>
<name>A0ACD4QAD5_9CAUD</name>
<evidence type="ECO:0000313" key="1">
    <source>
        <dbReference type="EMBL" id="WEV84114.1"/>
    </source>
</evidence>